<dbReference type="Gene3D" id="3.40.50.970">
    <property type="match status" value="2"/>
</dbReference>
<evidence type="ECO:0000256" key="1">
    <source>
        <dbReference type="ARBA" id="ARBA00022723"/>
    </source>
</evidence>
<keyword evidence="3" id="KW-0813">Transport</keyword>
<keyword evidence="2 3" id="KW-0560">Oxidoreductase</keyword>
<dbReference type="CDD" id="cd07034">
    <property type="entry name" value="TPP_PYR_PFOR_IOR-alpha_like"/>
    <property type="match status" value="1"/>
</dbReference>
<dbReference type="PIRSF" id="PIRSF006439">
    <property type="entry name" value="Indolepyruvate_ferr_oxidored"/>
    <property type="match status" value="1"/>
</dbReference>
<dbReference type="FunFam" id="3.40.50.970:FF:000039">
    <property type="entry name" value="Indolepyruvate oxidoreductase subunit IorA"/>
    <property type="match status" value="1"/>
</dbReference>
<dbReference type="RefSeq" id="WP_107824038.1">
    <property type="nucleotide sequence ID" value="NZ_OY782574.1"/>
</dbReference>
<dbReference type="GO" id="GO:0043805">
    <property type="term" value="F:indolepyruvate ferredoxin oxidoreductase activity"/>
    <property type="evidence" value="ECO:0007669"/>
    <property type="project" value="UniProtKB-UniRule"/>
</dbReference>
<reference evidence="6 7" key="1">
    <citation type="submission" date="2018-04" db="EMBL/GenBank/DDBJ databases">
        <title>Genomic Encyclopedia of Archaeal and Bacterial Type Strains, Phase II (KMG-II): from individual species to whole genera.</title>
        <authorList>
            <person name="Goeker M."/>
        </authorList>
    </citation>
    <scope>NUCLEOTIDE SEQUENCE [LARGE SCALE GENOMIC DNA]</scope>
    <source>
        <strain evidence="6 7">DSM 28823</strain>
    </source>
</reference>
<sequence>MKRHLFLGNEAVAQAAIDAGISGAYAYPGTPSTEIMEYIQHSPTAEERAVHRQWSANEKTAYETALGMSYAGRRALVCMKQVGLNVAADAFINSAITGVNGGLVLAVADDPGMHSSQNEQDSRYYGRFAMIPVLEPSNQQEAYDMCYTAFKLSEQLQLPVMLRLTTRLSHSRAAVSLRQSVHPHELHLPQNLKQFLLLPIFARKNYVGLLEKQHRMEALSEQSSYNFQEAGVHRHLGIVCCGLGWNYFREVFVGREIPWPRVKIGQYPLPRNLLEKLEAECDELLVIEEGYPMVEEQLRGFFAAGKPVHGKLDGWLPRYGELTSDQVGRALQITYPAPYPVPEVVVPRPPSFCRGCGHVDAFEALQEVVAGYGAGHIFSDIGCYALAALPPYQGIYSCVDMGASITMAKGAADAGFFPAVAFIGDSTFTHSGMTGLLDAVNEHTNMVVVISDNQCVAMTGGQQPAGLGKLEAICEGLGVDPAHIRVFTPLHKNQEDMIRIYQEEIEYDGLSVVIPRRECLQKATRRRRQEKQKQAKN</sequence>
<dbReference type="Pfam" id="PF02775">
    <property type="entry name" value="TPP_enzyme_C"/>
    <property type="match status" value="1"/>
</dbReference>
<keyword evidence="3" id="KW-0004">4Fe-4S</keyword>
<keyword evidence="6" id="KW-0670">Pyruvate</keyword>
<dbReference type="InterPro" id="IPR002880">
    <property type="entry name" value="Pyrv_Fd/Flavodoxin_OxRdtase_N"/>
</dbReference>
<evidence type="ECO:0000313" key="6">
    <source>
        <dbReference type="EMBL" id="PTN02048.1"/>
    </source>
</evidence>
<proteinExistence type="predicted"/>
<dbReference type="EMBL" id="QAAD01000041">
    <property type="protein sequence ID" value="PTN02048.1"/>
    <property type="molecule type" value="Genomic_DNA"/>
</dbReference>
<gene>
    <name evidence="6" type="ORF">C8N47_1417</name>
</gene>
<dbReference type="InterPro" id="IPR045025">
    <property type="entry name" value="HACL1-like"/>
</dbReference>
<keyword evidence="3" id="KW-0408">Iron</keyword>
<dbReference type="InterPro" id="IPR029061">
    <property type="entry name" value="THDP-binding"/>
</dbReference>
<keyword evidence="3" id="KW-0411">Iron-sulfur</keyword>
<feature type="domain" description="Pyruvate flavodoxin/ferredoxin oxidoreductase pyrimidine binding" evidence="4">
    <location>
        <begin position="15"/>
        <end position="185"/>
    </location>
</feature>
<dbReference type="PANTHER" id="PTHR43710:SF5">
    <property type="entry name" value="INDOLEPYRUVATE FERREDOXIN OXIDOREDUCTASE ALPHA SUBUNIT"/>
    <property type="match status" value="1"/>
</dbReference>
<accession>A0A2T5BRX6</accession>
<dbReference type="InterPro" id="IPR017721">
    <property type="entry name" value="IorA"/>
</dbReference>
<protein>
    <recommendedName>
        <fullName evidence="3">Indolepyruvate oxidoreductase subunit IorA</fullName>
        <shortName evidence="3">IOR</shortName>
        <ecNumber evidence="3">1.2.7.8</ecNumber>
    </recommendedName>
    <alternativeName>
        <fullName evidence="3">Indolepyruvate ferredoxin oxidoreductase subunit alpha</fullName>
    </alternativeName>
</protein>
<dbReference type="GO" id="GO:0046872">
    <property type="term" value="F:metal ion binding"/>
    <property type="evidence" value="ECO:0007669"/>
    <property type="project" value="UniProtKB-UniRule"/>
</dbReference>
<comment type="cofactor">
    <cofactor evidence="3">
        <name>[4Fe-4S] cluster</name>
        <dbReference type="ChEBI" id="CHEBI:49883"/>
    </cofactor>
    <text evidence="3">Binds 2 [4Fe-4S] clusters. In this family the first cluster has a non-standard and varying [4Fe-4S] binding motif CX(2)CX(2)CX(4-5)CP.</text>
</comment>
<keyword evidence="3" id="KW-0249">Electron transport</keyword>
<dbReference type="Proteomes" id="UP000243525">
    <property type="component" value="Unassembled WGS sequence"/>
</dbReference>
<organism evidence="6 7">
    <name type="scientific">Mangrovibacterium marinum</name>
    <dbReference type="NCBI Taxonomy" id="1639118"/>
    <lineage>
        <taxon>Bacteria</taxon>
        <taxon>Pseudomonadati</taxon>
        <taxon>Bacteroidota</taxon>
        <taxon>Bacteroidia</taxon>
        <taxon>Marinilabiliales</taxon>
        <taxon>Prolixibacteraceae</taxon>
        <taxon>Mangrovibacterium</taxon>
    </lineage>
</organism>
<dbReference type="GO" id="GO:0051539">
    <property type="term" value="F:4 iron, 4 sulfur cluster binding"/>
    <property type="evidence" value="ECO:0007669"/>
    <property type="project" value="UniProtKB-UniRule"/>
</dbReference>
<dbReference type="GO" id="GO:0044281">
    <property type="term" value="P:small molecule metabolic process"/>
    <property type="evidence" value="ECO:0007669"/>
    <property type="project" value="UniProtKB-ARBA"/>
</dbReference>
<feature type="domain" description="Thiamine pyrophosphate enzyme TPP-binding" evidence="5">
    <location>
        <begin position="380"/>
        <end position="480"/>
    </location>
</feature>
<name>A0A2T5BRX6_9BACT</name>
<dbReference type="GO" id="GO:0030976">
    <property type="term" value="F:thiamine pyrophosphate binding"/>
    <property type="evidence" value="ECO:0007669"/>
    <property type="project" value="InterPro"/>
</dbReference>
<evidence type="ECO:0000256" key="3">
    <source>
        <dbReference type="PIRNR" id="PIRNR006439"/>
    </source>
</evidence>
<evidence type="ECO:0000313" key="7">
    <source>
        <dbReference type="Proteomes" id="UP000243525"/>
    </source>
</evidence>
<dbReference type="PANTHER" id="PTHR43710">
    <property type="entry name" value="2-HYDROXYACYL-COA LYASE"/>
    <property type="match status" value="1"/>
</dbReference>
<dbReference type="Pfam" id="PF01855">
    <property type="entry name" value="POR_N"/>
    <property type="match status" value="1"/>
</dbReference>
<keyword evidence="7" id="KW-1185">Reference proteome</keyword>
<dbReference type="CDD" id="cd02008">
    <property type="entry name" value="TPP_IOR_alpha"/>
    <property type="match status" value="1"/>
</dbReference>
<dbReference type="SUPFAM" id="SSF52518">
    <property type="entry name" value="Thiamin diphosphate-binding fold (THDP-binding)"/>
    <property type="match status" value="2"/>
</dbReference>
<evidence type="ECO:0000259" key="5">
    <source>
        <dbReference type="Pfam" id="PF02775"/>
    </source>
</evidence>
<evidence type="ECO:0000256" key="2">
    <source>
        <dbReference type="ARBA" id="ARBA00023002"/>
    </source>
</evidence>
<dbReference type="InterPro" id="IPR011766">
    <property type="entry name" value="TPP_enzyme_TPP-bd"/>
</dbReference>
<dbReference type="AlphaFoldDB" id="A0A2T5BRX6"/>
<dbReference type="EC" id="1.2.7.8" evidence="3"/>
<comment type="function">
    <text evidence="3">Catalyzes the ferredoxin-dependent oxidative decarboxylation of arylpyruvates.</text>
</comment>
<comment type="caution">
    <text evidence="6">The sequence shown here is derived from an EMBL/GenBank/DDBJ whole genome shotgun (WGS) entry which is preliminary data.</text>
</comment>
<keyword evidence="1 3" id="KW-0479">Metal-binding</keyword>
<comment type="catalytic activity">
    <reaction evidence="3">
        <text>indole-3-pyruvate + 2 oxidized [2Fe-2S]-[ferredoxin] + CoA = (indol-3-yl)acetyl-CoA + 2 reduced [2Fe-2S]-[ferredoxin] + CO2 + H(+)</text>
        <dbReference type="Rhea" id="RHEA:12645"/>
        <dbReference type="Rhea" id="RHEA-COMP:10000"/>
        <dbReference type="Rhea" id="RHEA-COMP:10001"/>
        <dbReference type="ChEBI" id="CHEBI:15378"/>
        <dbReference type="ChEBI" id="CHEBI:16526"/>
        <dbReference type="ChEBI" id="CHEBI:17640"/>
        <dbReference type="ChEBI" id="CHEBI:33737"/>
        <dbReference type="ChEBI" id="CHEBI:33738"/>
        <dbReference type="ChEBI" id="CHEBI:57271"/>
        <dbReference type="ChEBI" id="CHEBI:57287"/>
        <dbReference type="EC" id="1.2.7.8"/>
    </reaction>
</comment>
<evidence type="ECO:0000259" key="4">
    <source>
        <dbReference type="Pfam" id="PF01855"/>
    </source>
</evidence>
<dbReference type="OrthoDB" id="9804603at2"/>